<gene>
    <name evidence="1" type="ORF">G3572_15405</name>
</gene>
<dbReference type="InterPro" id="IPR014915">
    <property type="entry name" value="Phage_TLS_TfmB"/>
</dbReference>
<dbReference type="Pfam" id="PF08809">
    <property type="entry name" value="DUF1799"/>
    <property type="match status" value="1"/>
</dbReference>
<reference evidence="1 2" key="1">
    <citation type="submission" date="2020-02" db="EMBL/GenBank/DDBJ databases">
        <title>Rhodobacter algicola sp. nov., isolated from microalga culture.</title>
        <authorList>
            <person name="Park C.-Y."/>
        </authorList>
    </citation>
    <scope>NUCLEOTIDE SEQUENCE [LARGE SCALE GENOMIC DNA]</scope>
    <source>
        <strain evidence="1 2">ETT8</strain>
    </source>
</reference>
<sequence length="117" mass="12829">MTAAGAAWVRGELDGAAPQEAEEDAALWGIELPEGWNDRQLDEGIWQEHLPALLAFLAVSGQWRTRPHGMGDIRWIGLDYGAVRDGLDLAGITVTPDVWADLRLIEAGALDELNKER</sequence>
<dbReference type="AlphaFoldDB" id="A0A6B3RX14"/>
<name>A0A6B3RX14_9RHOB</name>
<accession>A0A6B3RX14</accession>
<protein>
    <submittedName>
        <fullName evidence="1">DUF1799 domain-containing protein</fullName>
    </submittedName>
</protein>
<keyword evidence="2" id="KW-1185">Reference proteome</keyword>
<dbReference type="Proteomes" id="UP000481421">
    <property type="component" value="Unassembled WGS sequence"/>
</dbReference>
<dbReference type="RefSeq" id="WP_164613794.1">
    <property type="nucleotide sequence ID" value="NZ_JAAIKE010000005.1"/>
</dbReference>
<evidence type="ECO:0000313" key="1">
    <source>
        <dbReference type="EMBL" id="NEX47599.1"/>
    </source>
</evidence>
<proteinExistence type="predicted"/>
<dbReference type="EMBL" id="JAAIKE010000005">
    <property type="protein sequence ID" value="NEX47599.1"/>
    <property type="molecule type" value="Genomic_DNA"/>
</dbReference>
<comment type="caution">
    <text evidence="1">The sequence shown here is derived from an EMBL/GenBank/DDBJ whole genome shotgun (WGS) entry which is preliminary data.</text>
</comment>
<organism evidence="1 2">
    <name type="scientific">Pseudotabrizicola algicola</name>
    <dbReference type="NCBI Taxonomy" id="2709381"/>
    <lineage>
        <taxon>Bacteria</taxon>
        <taxon>Pseudomonadati</taxon>
        <taxon>Pseudomonadota</taxon>
        <taxon>Alphaproteobacteria</taxon>
        <taxon>Rhodobacterales</taxon>
        <taxon>Paracoccaceae</taxon>
        <taxon>Pseudotabrizicola</taxon>
    </lineage>
</organism>
<evidence type="ECO:0000313" key="2">
    <source>
        <dbReference type="Proteomes" id="UP000481421"/>
    </source>
</evidence>